<keyword evidence="11" id="KW-0832">Ubl conjugation</keyword>
<feature type="compositionally biased region" description="Polar residues" evidence="20">
    <location>
        <begin position="861"/>
        <end position="870"/>
    </location>
</feature>
<keyword evidence="7" id="KW-0677">Repeat</keyword>
<evidence type="ECO:0000256" key="2">
    <source>
        <dbReference type="ARBA" id="ARBA00007440"/>
    </source>
</evidence>
<keyword evidence="23" id="KW-1185">Reference proteome</keyword>
<dbReference type="InterPro" id="IPR036236">
    <property type="entry name" value="Znf_C2H2_sf"/>
</dbReference>
<keyword evidence="3" id="KW-0678">Repressor</keyword>
<dbReference type="InParanoid" id="A0A6J2WP30"/>
<dbReference type="Pfam" id="PF00046">
    <property type="entry name" value="Homeodomain"/>
    <property type="match status" value="1"/>
</dbReference>
<dbReference type="FunFam" id="3.30.160.60:FF:000296">
    <property type="entry name" value="Zinc fingers and homeoboxes protein 1"/>
    <property type="match status" value="1"/>
</dbReference>
<dbReference type="InterPro" id="IPR013087">
    <property type="entry name" value="Znf_C2H2_type"/>
</dbReference>
<keyword evidence="14 18" id="KW-0371">Homeobox</keyword>
<keyword evidence="10" id="KW-0862">Zinc</keyword>
<dbReference type="OrthoDB" id="6159439at2759"/>
<feature type="domain" description="Homeobox" evidence="21">
    <location>
        <begin position="791"/>
        <end position="837"/>
    </location>
</feature>
<keyword evidence="12" id="KW-0805">Transcription regulation</keyword>
<dbReference type="Proteomes" id="UP000504632">
    <property type="component" value="Chromosome 12"/>
</dbReference>
<keyword evidence="6" id="KW-0479">Metal-binding</keyword>
<keyword evidence="4" id="KW-1017">Isopeptide bond</keyword>
<feature type="region of interest" description="Disordered" evidence="20">
    <location>
        <begin position="606"/>
        <end position="666"/>
    </location>
</feature>
<evidence type="ECO:0000256" key="19">
    <source>
        <dbReference type="RuleBase" id="RU000682"/>
    </source>
</evidence>
<evidence type="ECO:0000256" key="15">
    <source>
        <dbReference type="ARBA" id="ARBA00023163"/>
    </source>
</evidence>
<dbReference type="CTD" id="101883792"/>
<feature type="region of interest" description="Disordered" evidence="20">
    <location>
        <begin position="161"/>
        <end position="188"/>
    </location>
</feature>
<evidence type="ECO:0000259" key="22">
    <source>
        <dbReference type="PROSITE" id="PS50157"/>
    </source>
</evidence>
<evidence type="ECO:0000313" key="23">
    <source>
        <dbReference type="Proteomes" id="UP000504632"/>
    </source>
</evidence>
<dbReference type="InterPro" id="IPR041057">
    <property type="entry name" value="ZHX_Znf_C2H2"/>
</dbReference>
<evidence type="ECO:0000256" key="9">
    <source>
        <dbReference type="ARBA" id="ARBA00022782"/>
    </source>
</evidence>
<evidence type="ECO:0000256" key="20">
    <source>
        <dbReference type="SAM" id="MobiDB-lite"/>
    </source>
</evidence>
<keyword evidence="8 17" id="KW-0863">Zinc-finger</keyword>
<dbReference type="SUPFAM" id="SSF57667">
    <property type="entry name" value="beta-beta-alpha zinc fingers"/>
    <property type="match status" value="2"/>
</dbReference>
<feature type="region of interest" description="Disordered" evidence="20">
    <location>
        <begin position="852"/>
        <end position="895"/>
    </location>
</feature>
<evidence type="ECO:0000256" key="5">
    <source>
        <dbReference type="ARBA" id="ARBA00022553"/>
    </source>
</evidence>
<evidence type="ECO:0000256" key="18">
    <source>
        <dbReference type="PROSITE-ProRule" id="PRU00108"/>
    </source>
</evidence>
<dbReference type="Gene3D" id="1.10.10.60">
    <property type="entry name" value="Homeodomain-like"/>
    <property type="match status" value="3"/>
</dbReference>
<dbReference type="AlphaFoldDB" id="A0A6J2WP30"/>
<feature type="DNA-binding region" description="Homeobox" evidence="18">
    <location>
        <begin position="793"/>
        <end position="838"/>
    </location>
</feature>
<evidence type="ECO:0000256" key="14">
    <source>
        <dbReference type="ARBA" id="ARBA00023155"/>
    </source>
</evidence>
<dbReference type="GO" id="GO:0008270">
    <property type="term" value="F:zinc ion binding"/>
    <property type="evidence" value="ECO:0007669"/>
    <property type="project" value="UniProtKB-KW"/>
</dbReference>
<dbReference type="GO" id="GO:0030154">
    <property type="term" value="P:cell differentiation"/>
    <property type="evidence" value="ECO:0007669"/>
    <property type="project" value="UniProtKB-KW"/>
</dbReference>
<keyword evidence="16 18" id="KW-0539">Nucleus</keyword>
<evidence type="ECO:0000256" key="1">
    <source>
        <dbReference type="ARBA" id="ARBA00004123"/>
    </source>
</evidence>
<evidence type="ECO:0000256" key="7">
    <source>
        <dbReference type="ARBA" id="ARBA00022737"/>
    </source>
</evidence>
<evidence type="ECO:0000256" key="4">
    <source>
        <dbReference type="ARBA" id="ARBA00022499"/>
    </source>
</evidence>
<dbReference type="InterPro" id="IPR009057">
    <property type="entry name" value="Homeodomain-like_sf"/>
</dbReference>
<feature type="DNA-binding region" description="Homeobox" evidence="18">
    <location>
        <begin position="288"/>
        <end position="330"/>
    </location>
</feature>
<dbReference type="GO" id="GO:0000981">
    <property type="term" value="F:DNA-binding transcription factor activity, RNA polymerase II-specific"/>
    <property type="evidence" value="ECO:0007669"/>
    <property type="project" value="TreeGrafter"/>
</dbReference>
<dbReference type="PANTHER" id="PTHR15467:SF5">
    <property type="entry name" value="ZINC FINGERS AND HOMEOBOXES PROTEIN 2"/>
    <property type="match status" value="1"/>
</dbReference>
<evidence type="ECO:0000256" key="8">
    <source>
        <dbReference type="ARBA" id="ARBA00022771"/>
    </source>
</evidence>
<feature type="domain" description="Homeobox" evidence="21">
    <location>
        <begin position="679"/>
        <end position="729"/>
    </location>
</feature>
<accession>A0A6J2WP30</accession>
<feature type="compositionally biased region" description="Polar residues" evidence="20">
    <location>
        <begin position="161"/>
        <end position="171"/>
    </location>
</feature>
<dbReference type="GO" id="GO:0005634">
    <property type="term" value="C:nucleus"/>
    <property type="evidence" value="ECO:0007669"/>
    <property type="project" value="UniProtKB-SubCell"/>
</dbReference>
<dbReference type="CDD" id="cd00086">
    <property type="entry name" value="homeodomain"/>
    <property type="match status" value="3"/>
</dbReference>
<dbReference type="SMART" id="SM00389">
    <property type="entry name" value="HOX"/>
    <property type="match status" value="3"/>
</dbReference>
<evidence type="ECO:0000313" key="24">
    <source>
        <dbReference type="RefSeq" id="XP_030645106.1"/>
    </source>
</evidence>
<feature type="compositionally biased region" description="Basic and acidic residues" evidence="20">
    <location>
        <begin position="871"/>
        <end position="889"/>
    </location>
</feature>
<evidence type="ECO:0000256" key="11">
    <source>
        <dbReference type="ARBA" id="ARBA00022843"/>
    </source>
</evidence>
<dbReference type="FunFam" id="1.10.10.60:FF:000062">
    <property type="entry name" value="zinc fingers and homeoboxes protein 3"/>
    <property type="match status" value="1"/>
</dbReference>
<feature type="domain" description="Homeobox" evidence="21">
    <location>
        <begin position="286"/>
        <end position="329"/>
    </location>
</feature>
<evidence type="ECO:0000256" key="6">
    <source>
        <dbReference type="ARBA" id="ARBA00022723"/>
    </source>
</evidence>
<feature type="domain" description="C2H2-type" evidence="22">
    <location>
        <begin position="115"/>
        <end position="143"/>
    </location>
</feature>
<evidence type="ECO:0000256" key="13">
    <source>
        <dbReference type="ARBA" id="ARBA00023125"/>
    </source>
</evidence>
<evidence type="ECO:0000256" key="12">
    <source>
        <dbReference type="ARBA" id="ARBA00023015"/>
    </source>
</evidence>
<keyword evidence="5" id="KW-0597">Phosphoprotein</keyword>
<keyword evidence="15" id="KW-0804">Transcription</keyword>
<dbReference type="GeneID" id="115825415"/>
<comment type="similarity">
    <text evidence="2">Belongs to the ZHX family.</text>
</comment>
<feature type="compositionally biased region" description="Polar residues" evidence="20">
    <location>
        <begin position="636"/>
        <end position="655"/>
    </location>
</feature>
<feature type="region of interest" description="Disordered" evidence="20">
    <location>
        <begin position="47"/>
        <end position="78"/>
    </location>
</feature>
<feature type="compositionally biased region" description="Basic and acidic residues" evidence="20">
    <location>
        <begin position="47"/>
        <end position="64"/>
    </location>
</feature>
<keyword evidence="9" id="KW-0221">Differentiation</keyword>
<dbReference type="InterPro" id="IPR001356">
    <property type="entry name" value="HD"/>
</dbReference>
<gene>
    <name evidence="24" type="primary">zhx2b</name>
</gene>
<dbReference type="Gene3D" id="3.30.160.60">
    <property type="entry name" value="Classic Zinc Finger"/>
    <property type="match status" value="1"/>
</dbReference>
<dbReference type="PANTHER" id="PTHR15467">
    <property type="entry name" value="ZINC-FINGERS AND HOMEOBOXES RELATED"/>
    <property type="match status" value="1"/>
</dbReference>
<dbReference type="Pfam" id="PF18387">
    <property type="entry name" value="zf_C2H2_ZHX"/>
    <property type="match status" value="1"/>
</dbReference>
<evidence type="ECO:0000256" key="16">
    <source>
        <dbReference type="ARBA" id="ARBA00023242"/>
    </source>
</evidence>
<evidence type="ECO:0000256" key="3">
    <source>
        <dbReference type="ARBA" id="ARBA00022491"/>
    </source>
</evidence>
<dbReference type="RefSeq" id="XP_030645106.1">
    <property type="nucleotide sequence ID" value="XM_030789246.1"/>
</dbReference>
<evidence type="ECO:0000259" key="21">
    <source>
        <dbReference type="PROSITE" id="PS50071"/>
    </source>
</evidence>
<reference evidence="24" key="1">
    <citation type="submission" date="2025-08" db="UniProtKB">
        <authorList>
            <consortium name="RefSeq"/>
        </authorList>
    </citation>
    <scope>IDENTIFICATION</scope>
</reference>
<organism evidence="23 24">
    <name type="scientific">Chanos chanos</name>
    <name type="common">Milkfish</name>
    <name type="synonym">Mugil chanos</name>
    <dbReference type="NCBI Taxonomy" id="29144"/>
    <lineage>
        <taxon>Eukaryota</taxon>
        <taxon>Metazoa</taxon>
        <taxon>Chordata</taxon>
        <taxon>Craniata</taxon>
        <taxon>Vertebrata</taxon>
        <taxon>Euteleostomi</taxon>
        <taxon>Actinopterygii</taxon>
        <taxon>Neopterygii</taxon>
        <taxon>Teleostei</taxon>
        <taxon>Ostariophysi</taxon>
        <taxon>Gonorynchiformes</taxon>
        <taxon>Chanidae</taxon>
        <taxon>Chanos</taxon>
    </lineage>
</organism>
<protein>
    <submittedName>
        <fullName evidence="24">Zinc fingers and homeoboxes protein 2</fullName>
    </submittedName>
</protein>
<dbReference type="PROSITE" id="PS50071">
    <property type="entry name" value="HOMEOBOX_2"/>
    <property type="match status" value="3"/>
</dbReference>
<name>A0A6J2WP30_CHACN</name>
<dbReference type="GO" id="GO:0003677">
    <property type="term" value="F:DNA binding"/>
    <property type="evidence" value="ECO:0007669"/>
    <property type="project" value="UniProtKB-UniRule"/>
</dbReference>
<dbReference type="SUPFAM" id="SSF46689">
    <property type="entry name" value="Homeodomain-like"/>
    <property type="match status" value="3"/>
</dbReference>
<dbReference type="SMART" id="SM00355">
    <property type="entry name" value="ZnF_C2H2"/>
    <property type="match status" value="2"/>
</dbReference>
<dbReference type="PROSITE" id="PS50157">
    <property type="entry name" value="ZINC_FINGER_C2H2_2"/>
    <property type="match status" value="1"/>
</dbReference>
<comment type="subcellular location">
    <subcellularLocation>
        <location evidence="1 18 19">Nucleus</location>
    </subcellularLocation>
</comment>
<keyword evidence="13 18" id="KW-0238">DNA-binding</keyword>
<evidence type="ECO:0000256" key="10">
    <source>
        <dbReference type="ARBA" id="ARBA00022833"/>
    </source>
</evidence>
<feature type="DNA-binding region" description="Homeobox" evidence="18">
    <location>
        <begin position="681"/>
        <end position="730"/>
    </location>
</feature>
<evidence type="ECO:0000256" key="17">
    <source>
        <dbReference type="PROSITE-ProRule" id="PRU00042"/>
    </source>
</evidence>
<proteinExistence type="inferred from homology"/>
<sequence>MSSRRKSSTPCMIRVGDALAEDDVAAGDVAKNVSLHPQHLLEEDWVLMRKDEESVSGEETGKEREEEEETDAKASQKQQSGGYECKYCPFSTQNLSDFKEHVDGTHPNVILNPLYLCTICNFSTKKFDSLSDHNETVHPGENNFKFKRLKLNNQTVLEQTIEGTDGSTQEPQDTEDTQGGEGFDSFPSHNSATGITDNLLADIPLLLGNCTENQLENQLENILPKDQITAVNVNGTIIIPDPTMLQGLSHVSPLLQRPPNFNSVPKIAVPLNTTKYNPLLDNNATLIASFNKFPYPTHAELSWLTAVSKHPEEQIKVWFTTQRLKQGITWSPEEVEEARKKMFNGSIPPTHQTYTVLPVPVSQPDKASQPSAQKVFSHVTGQSRLVSATSSNGLTVTCTTVTVTTANQAQALKRSLMSSSTIQEVKRPMVPQTDGPKEKLRMAPPPVPSLDRLPMPPPPVPPEIKRTMAPSLVAPEVKRPIVAPMGTSKGKLPMAFPIVTPKDKLPMVAPPLLPKDRLSMTPIVSSDLKRPLAASEIRSLIPAAPSAPKDKLSLSQSLLAPDLKLPMAPPLVPPQMKRPSIIHTAWAPSKVPSFLPTLPLQCKASKEPAEQKPVSIECRLSESHNANGVPRGDVKNLSTDQSTPSRNGSNRSNNDVAPKERPKTVPTQFPLLERVKGKTTEQLKILEESFQRHSFPTYSEVDQLVAATRLSREEIDSWFIERRALRDNLEQALLNSMGSKKMDSVTEKRHQHSQHQHGILNGVHKPGALPMNILCPIVAPSSPVPLDIKTLNLLKEVFVRTRWPSPEEYNQLEMQTGLARTDLVRWFKDSRLALRSGALEWKELFHKLSGSGQNGHGEAVSSEQSGTTHSCQERKEGRMEDTGRLRENAKPSSQEIKDWFTSTLNQNMMDVGQNGEGRKDCGNWLKDTVRSQELVSDTD</sequence>